<dbReference type="KEGG" id="ksn:43589877"/>
<dbReference type="EMBL" id="CP144056">
    <property type="protein sequence ID" value="WWD19060.1"/>
    <property type="molecule type" value="Genomic_DNA"/>
</dbReference>
<dbReference type="RefSeq" id="XP_031859973.2">
    <property type="nucleotide sequence ID" value="XM_032005726.2"/>
</dbReference>
<accession>A0AAJ8MWY2</accession>
<protein>
    <submittedName>
        <fullName evidence="2">Uncharacterized protein</fullName>
    </submittedName>
</protein>
<reference evidence="2" key="1">
    <citation type="submission" date="2017-08" db="EMBL/GenBank/DDBJ databases">
        <authorList>
            <person name="Cuomo C."/>
            <person name="Billmyre B."/>
            <person name="Heitman J."/>
        </authorList>
    </citation>
    <scope>NUCLEOTIDE SEQUENCE</scope>
    <source>
        <strain evidence="2">CBS 12478</strain>
    </source>
</reference>
<dbReference type="AlphaFoldDB" id="A0AAJ8MWY2"/>
<feature type="region of interest" description="Disordered" evidence="1">
    <location>
        <begin position="228"/>
        <end position="308"/>
    </location>
</feature>
<evidence type="ECO:0000256" key="1">
    <source>
        <dbReference type="SAM" id="MobiDB-lite"/>
    </source>
</evidence>
<reference evidence="2" key="2">
    <citation type="submission" date="2024-01" db="EMBL/GenBank/DDBJ databases">
        <title>Comparative genomics of Cryptococcus and Kwoniella reveals pathogenesis evolution and contrasting modes of karyotype evolution via chromosome fusion or intercentromeric recombination.</title>
        <authorList>
            <person name="Coelho M.A."/>
            <person name="David-Palma M."/>
            <person name="Shea T."/>
            <person name="Bowers K."/>
            <person name="McGinley-Smith S."/>
            <person name="Mohammad A.W."/>
            <person name="Gnirke A."/>
            <person name="Yurkov A.M."/>
            <person name="Nowrousian M."/>
            <person name="Sun S."/>
            <person name="Cuomo C.A."/>
            <person name="Heitman J."/>
        </authorList>
    </citation>
    <scope>NUCLEOTIDE SEQUENCE</scope>
    <source>
        <strain evidence="2">CBS 12478</strain>
    </source>
</reference>
<sequence>MPIDVETIMQNPGLVASGGPFVARTVKGPGKLAAIRSRHSRPYSYATLDNGEIFFTHFNSPNHYTVTRSDLCRAFIDSVNTFLLYLTLDEQVQARSAQGNNTYLVELPEIQRRRIKWGTLLLEINVAITILAECELKAMLVSDWAPIENPISFDDLRYFHPDIRFDLPYEQLTAHFILAAVQVLDTNLVELNQKYTSLVQSFGIKLGTIENETVPPFPSFYQKVVADPVPSPPHPQATEVTIAPVQSRHSSPSFASAGEDGGEESAPSNEIHTPPEGESRSHPTNPANKTQKNRKSIKENQNECGKKGFLSRVVEQVLHLNGNKERIVR</sequence>
<feature type="compositionally biased region" description="Basic and acidic residues" evidence="1">
    <location>
        <begin position="296"/>
        <end position="306"/>
    </location>
</feature>
<dbReference type="Proteomes" id="UP000322225">
    <property type="component" value="Chromosome 6"/>
</dbReference>
<name>A0AAJ8MWY2_9TREE</name>
<evidence type="ECO:0000313" key="3">
    <source>
        <dbReference type="Proteomes" id="UP000322225"/>
    </source>
</evidence>
<organism evidence="2 3">
    <name type="scientific">Kwoniella shandongensis</name>
    <dbReference type="NCBI Taxonomy" id="1734106"/>
    <lineage>
        <taxon>Eukaryota</taxon>
        <taxon>Fungi</taxon>
        <taxon>Dikarya</taxon>
        <taxon>Basidiomycota</taxon>
        <taxon>Agaricomycotina</taxon>
        <taxon>Tremellomycetes</taxon>
        <taxon>Tremellales</taxon>
        <taxon>Cryptococcaceae</taxon>
        <taxon>Kwoniella</taxon>
    </lineage>
</organism>
<keyword evidence="3" id="KW-1185">Reference proteome</keyword>
<gene>
    <name evidence="2" type="ORF">CI109_103518</name>
</gene>
<proteinExistence type="predicted"/>
<dbReference type="GeneID" id="43589877"/>
<evidence type="ECO:0000313" key="2">
    <source>
        <dbReference type="EMBL" id="WWD19060.1"/>
    </source>
</evidence>